<evidence type="ECO:0000313" key="5">
    <source>
        <dbReference type="Proteomes" id="UP000787672"/>
    </source>
</evidence>
<organism evidence="4 5">
    <name type="scientific">Dysosmobacter acutus</name>
    <dbReference type="NCBI Taxonomy" id="2841504"/>
    <lineage>
        <taxon>Bacteria</taxon>
        <taxon>Bacillati</taxon>
        <taxon>Bacillota</taxon>
        <taxon>Clostridia</taxon>
        <taxon>Eubacteriales</taxon>
        <taxon>Oscillospiraceae</taxon>
        <taxon>Dysosmobacter</taxon>
    </lineage>
</organism>
<reference evidence="4 5" key="1">
    <citation type="submission" date="2021-06" db="EMBL/GenBank/DDBJ databases">
        <authorList>
            <person name="Sun Q."/>
            <person name="Li D."/>
        </authorList>
    </citation>
    <scope>NUCLEOTIDE SEQUENCE [LARGE SCALE GENOMIC DNA]</scope>
    <source>
        <strain evidence="4 5">MSJ-2</strain>
    </source>
</reference>
<keyword evidence="5" id="KW-1185">Reference proteome</keyword>
<dbReference type="NCBIfam" id="TIGR01856">
    <property type="entry name" value="hisJ_fam"/>
    <property type="match status" value="1"/>
</dbReference>
<dbReference type="EMBL" id="JAHLQN010000001">
    <property type="protein sequence ID" value="MBU5625935.1"/>
    <property type="molecule type" value="Genomic_DNA"/>
</dbReference>
<comment type="catalytic activity">
    <reaction evidence="2">
        <text>L-histidinol phosphate + H2O = L-histidinol + phosphate</text>
        <dbReference type="Rhea" id="RHEA:14465"/>
        <dbReference type="ChEBI" id="CHEBI:15377"/>
        <dbReference type="ChEBI" id="CHEBI:43474"/>
        <dbReference type="ChEBI" id="CHEBI:57699"/>
        <dbReference type="ChEBI" id="CHEBI:57980"/>
        <dbReference type="EC" id="3.1.3.15"/>
    </reaction>
</comment>
<dbReference type="Pfam" id="PF02811">
    <property type="entry name" value="PHP"/>
    <property type="match status" value="1"/>
</dbReference>
<comment type="similarity">
    <text evidence="2">Belongs to the PHP hydrolase family. HisK subfamily.</text>
</comment>
<dbReference type="EC" id="3.1.3.15" evidence="2"/>
<dbReference type="PANTHER" id="PTHR21039:SF0">
    <property type="entry name" value="HISTIDINOL-PHOSPHATASE"/>
    <property type="match status" value="1"/>
</dbReference>
<dbReference type="SMART" id="SM00481">
    <property type="entry name" value="POLIIIAc"/>
    <property type="match status" value="1"/>
</dbReference>
<keyword evidence="2" id="KW-0368">Histidine biosynthesis</keyword>
<proteinExistence type="inferred from homology"/>
<evidence type="ECO:0000259" key="3">
    <source>
        <dbReference type="SMART" id="SM00481"/>
    </source>
</evidence>
<sequence>MYLADYHTHSLCSPDARFSMADMARAAAAAGVQEMCFTDHIETAPIGEIRPSCDWSALEDSFEAARREMEGQPIVLKLGAELGGANADFAAAERIMSQSPELDFVIGSIHALSGAYGRRSLYYFDCESEEEARLAIGDYLDQVLLLARWGQFDVLGHLTLPLRYLNEKHGMHMNFDGFEERLEAIFQALIANGCGIELNTNRGNEPLPGEKWLRMYRRLGGERITLGSDAHTPEYVGCALRQNQELLKACGFTRFCCYSRRRPQWHDL</sequence>
<name>A0ABS6F6N0_9FIRM</name>
<comment type="caution">
    <text evidence="4">The sequence shown here is derived from an EMBL/GenBank/DDBJ whole genome shotgun (WGS) entry which is preliminary data.</text>
</comment>
<protein>
    <recommendedName>
        <fullName evidence="2">Histidinol-phosphatase</fullName>
        <shortName evidence="2">HolPase</shortName>
        <ecNumber evidence="2">3.1.3.15</ecNumber>
    </recommendedName>
</protein>
<dbReference type="InterPro" id="IPR003141">
    <property type="entry name" value="Pol/His_phosphatase_N"/>
</dbReference>
<evidence type="ECO:0000256" key="2">
    <source>
        <dbReference type="RuleBase" id="RU366003"/>
    </source>
</evidence>
<keyword evidence="1 2" id="KW-0378">Hydrolase</keyword>
<gene>
    <name evidence="4" type="ORF">KQI82_03150</name>
</gene>
<accession>A0ABS6F6N0</accession>
<dbReference type="InterPro" id="IPR004013">
    <property type="entry name" value="PHP_dom"/>
</dbReference>
<dbReference type="PANTHER" id="PTHR21039">
    <property type="entry name" value="HISTIDINOL PHOSPHATASE-RELATED"/>
    <property type="match status" value="1"/>
</dbReference>
<keyword evidence="2" id="KW-0028">Amino-acid biosynthesis</keyword>
<feature type="domain" description="Polymerase/histidinol phosphatase N-terminal" evidence="3">
    <location>
        <begin position="4"/>
        <end position="86"/>
    </location>
</feature>
<dbReference type="InterPro" id="IPR010140">
    <property type="entry name" value="Histidinol_P_phosphatase_HisJ"/>
</dbReference>
<evidence type="ECO:0000313" key="4">
    <source>
        <dbReference type="EMBL" id="MBU5625935.1"/>
    </source>
</evidence>
<comment type="pathway">
    <text evidence="2">Amino-acid biosynthesis; L-histidine biosynthesis; L-histidine from 5-phospho-alpha-D-ribose 1-diphosphate: step 8/9.</text>
</comment>
<evidence type="ECO:0000256" key="1">
    <source>
        <dbReference type="ARBA" id="ARBA00022801"/>
    </source>
</evidence>
<dbReference type="Proteomes" id="UP000787672">
    <property type="component" value="Unassembled WGS sequence"/>
</dbReference>